<keyword evidence="3" id="KW-1185">Reference proteome</keyword>
<dbReference type="InterPro" id="IPR029044">
    <property type="entry name" value="Nucleotide-diphossugar_trans"/>
</dbReference>
<evidence type="ECO:0000259" key="1">
    <source>
        <dbReference type="Pfam" id="PF00483"/>
    </source>
</evidence>
<dbReference type="RefSeq" id="WP_311512167.1">
    <property type="nucleotide sequence ID" value="NZ_JAVREP010000008.1"/>
</dbReference>
<dbReference type="InterPro" id="IPR005908">
    <property type="entry name" value="G1P_thy_trans_l"/>
</dbReference>
<organism evidence="2 3">
    <name type="scientific">Nocardiopsis lambiniae</name>
    <dbReference type="NCBI Taxonomy" id="3075539"/>
    <lineage>
        <taxon>Bacteria</taxon>
        <taxon>Bacillati</taxon>
        <taxon>Actinomycetota</taxon>
        <taxon>Actinomycetes</taxon>
        <taxon>Streptosporangiales</taxon>
        <taxon>Nocardiopsidaceae</taxon>
        <taxon>Nocardiopsis</taxon>
    </lineage>
</organism>
<dbReference type="PANTHER" id="PTHR42883:SF2">
    <property type="entry name" value="THYMIDYLYLTRANSFERASE"/>
    <property type="match status" value="1"/>
</dbReference>
<evidence type="ECO:0000313" key="2">
    <source>
        <dbReference type="EMBL" id="MDT0329523.1"/>
    </source>
</evidence>
<dbReference type="GO" id="GO:0008879">
    <property type="term" value="F:glucose-1-phosphate thymidylyltransferase activity"/>
    <property type="evidence" value="ECO:0007669"/>
    <property type="project" value="UniProtKB-EC"/>
</dbReference>
<dbReference type="PANTHER" id="PTHR42883">
    <property type="entry name" value="GLUCOSE-1-PHOSPHATE THYMIDYLTRANSFERASE"/>
    <property type="match status" value="1"/>
</dbReference>
<sequence>MLPVSLVAGSAWIGSEGITTMKALVLSGGMGTRLRPFTHSMPKQLMPIANRPVVEHVLDDVRRAGAVDVGVVVGDHAEEIERAVGDGSRLGLRLTYLRQDAPLGLAHCVLLARDFLGDDDFLMYLGDNILSDGVAGMARAFAADRPDVQLAVHRVPDPREFGVAVVGDDGTVLRMEEKPQDPPGDLAVMGAYFFTSAIHEAVAAIRPSPRGELEITDAIQWLVSAGRPVRAVEHTGFWQDAGDIPGVLRCNRWALDGTRREIRGWVDESSVLNGPVVVEPGARIVRSRIDGPVIVGARTVIEDGHVGPHTSVGRDCVIRRSGIADSIVLDDAELVGVPGLHSSIIGRSASVRPTDTSALGPSLVIGDHGRAEVRI</sequence>
<dbReference type="EMBL" id="JAVREP010000008">
    <property type="protein sequence ID" value="MDT0329523.1"/>
    <property type="molecule type" value="Genomic_DNA"/>
</dbReference>
<name>A0ABU2MA21_9ACTN</name>
<evidence type="ECO:0000313" key="3">
    <source>
        <dbReference type="Proteomes" id="UP001183390"/>
    </source>
</evidence>
<dbReference type="SUPFAM" id="SSF53448">
    <property type="entry name" value="Nucleotide-diphospho-sugar transferases"/>
    <property type="match status" value="1"/>
</dbReference>
<comment type="caution">
    <text evidence="2">The sequence shown here is derived from an EMBL/GenBank/DDBJ whole genome shotgun (WGS) entry which is preliminary data.</text>
</comment>
<dbReference type="Gene3D" id="2.160.10.10">
    <property type="entry name" value="Hexapeptide repeat proteins"/>
    <property type="match status" value="1"/>
</dbReference>
<dbReference type="Proteomes" id="UP001183390">
    <property type="component" value="Unassembled WGS sequence"/>
</dbReference>
<protein>
    <submittedName>
        <fullName evidence="2">Glucose-1-phosphate thymidylyltransferase</fullName>
        <ecNumber evidence="2">2.7.7.24</ecNumber>
    </submittedName>
</protein>
<reference evidence="3" key="1">
    <citation type="submission" date="2023-07" db="EMBL/GenBank/DDBJ databases">
        <title>30 novel species of actinomycetes from the DSMZ collection.</title>
        <authorList>
            <person name="Nouioui I."/>
        </authorList>
    </citation>
    <scope>NUCLEOTIDE SEQUENCE [LARGE SCALE GENOMIC DNA]</scope>
    <source>
        <strain evidence="3">DSM 44743</strain>
    </source>
</reference>
<feature type="domain" description="Nucleotidyl transferase" evidence="1">
    <location>
        <begin position="22"/>
        <end position="250"/>
    </location>
</feature>
<dbReference type="InterPro" id="IPR005835">
    <property type="entry name" value="NTP_transferase_dom"/>
</dbReference>
<dbReference type="Pfam" id="PF00483">
    <property type="entry name" value="NTP_transferase"/>
    <property type="match status" value="1"/>
</dbReference>
<dbReference type="NCBIfam" id="TIGR01208">
    <property type="entry name" value="rmlA_long"/>
    <property type="match status" value="1"/>
</dbReference>
<gene>
    <name evidence="2" type="ORF">RM479_13975</name>
</gene>
<keyword evidence="2" id="KW-0808">Transferase</keyword>
<dbReference type="EC" id="2.7.7.24" evidence="2"/>
<dbReference type="CDD" id="cd04189">
    <property type="entry name" value="G1P_TT_long"/>
    <property type="match status" value="1"/>
</dbReference>
<accession>A0ABU2MA21</accession>
<keyword evidence="2" id="KW-0548">Nucleotidyltransferase</keyword>
<proteinExistence type="predicted"/>
<dbReference type="Gene3D" id="3.90.550.10">
    <property type="entry name" value="Spore Coat Polysaccharide Biosynthesis Protein SpsA, Chain A"/>
    <property type="match status" value="1"/>
</dbReference>